<protein>
    <submittedName>
        <fullName evidence="1">Uncharacterized protein</fullName>
    </submittedName>
</protein>
<proteinExistence type="predicted"/>
<reference evidence="1 2" key="1">
    <citation type="journal article" date="2017" name="Curr. Biol.">
        <title>The Evolution of Venom by Co-option of Single-Copy Genes.</title>
        <authorList>
            <person name="Martinson E.O."/>
            <person name="Mrinalini"/>
            <person name="Kelkar Y.D."/>
            <person name="Chang C.H."/>
            <person name="Werren J.H."/>
        </authorList>
    </citation>
    <scope>NUCLEOTIDE SEQUENCE [LARGE SCALE GENOMIC DNA]</scope>
    <source>
        <strain evidence="1 2">Alberta</strain>
        <tissue evidence="1">Whole body</tissue>
    </source>
</reference>
<accession>A0A232FGD5</accession>
<dbReference type="AlphaFoldDB" id="A0A232FGD5"/>
<sequence>MKVRLCLIFPSKQTSAENLLIEKNSIRRATRKKTSECVLEYPPIRREEGGREGARVAEGCSLIALRFHECVCACVHNQAEEQPTPRPREVHGIPGRLFPSRDSILPVIYRSFGVRGVVPRTAKGDCVDYFWSSFADQGTAGRYNALYWGRLMKSFARL</sequence>
<evidence type="ECO:0000313" key="1">
    <source>
        <dbReference type="EMBL" id="OXU29826.1"/>
    </source>
</evidence>
<gene>
    <name evidence="1" type="ORF">TSAR_010941</name>
</gene>
<dbReference type="EMBL" id="NNAY01000233">
    <property type="protein sequence ID" value="OXU29826.1"/>
    <property type="molecule type" value="Genomic_DNA"/>
</dbReference>
<evidence type="ECO:0000313" key="2">
    <source>
        <dbReference type="Proteomes" id="UP000215335"/>
    </source>
</evidence>
<name>A0A232FGD5_9HYME</name>
<organism evidence="1 2">
    <name type="scientific">Trichomalopsis sarcophagae</name>
    <dbReference type="NCBI Taxonomy" id="543379"/>
    <lineage>
        <taxon>Eukaryota</taxon>
        <taxon>Metazoa</taxon>
        <taxon>Ecdysozoa</taxon>
        <taxon>Arthropoda</taxon>
        <taxon>Hexapoda</taxon>
        <taxon>Insecta</taxon>
        <taxon>Pterygota</taxon>
        <taxon>Neoptera</taxon>
        <taxon>Endopterygota</taxon>
        <taxon>Hymenoptera</taxon>
        <taxon>Apocrita</taxon>
        <taxon>Proctotrupomorpha</taxon>
        <taxon>Chalcidoidea</taxon>
        <taxon>Pteromalidae</taxon>
        <taxon>Pteromalinae</taxon>
        <taxon>Trichomalopsis</taxon>
    </lineage>
</organism>
<dbReference type="Proteomes" id="UP000215335">
    <property type="component" value="Unassembled WGS sequence"/>
</dbReference>
<keyword evidence="2" id="KW-1185">Reference proteome</keyword>
<comment type="caution">
    <text evidence="1">The sequence shown here is derived from an EMBL/GenBank/DDBJ whole genome shotgun (WGS) entry which is preliminary data.</text>
</comment>